<feature type="compositionally biased region" description="Low complexity" evidence="1">
    <location>
        <begin position="450"/>
        <end position="470"/>
    </location>
</feature>
<name>A0A0V0QDR3_PSEPJ</name>
<sequence length="724" mass="84937">MKQGNTLVKQQAKKQPSNLLFFVQKGEFVICNFKEGQIIGEELLFEQNIEYQIVCFSQNATVIAIPKQEILEFFKEYSETLDTIKIKLQKRNKSLLHQQQNSLFLQSQQKELQKQDLYDRKNRLSFSEQTTLTSSLKNLNFCSQNQQNHSILRQNLYNPELNQFVQMKSSQTFNKNAENVNLNSKLQTPPVNFRIKQEQNNFHQRKVITQGNPQGNLLQNDNYFNGFNNNFQSHQQNQKNLFQSQQNQNSKKKLPLVNLRQLTKNSNLDHHNQADFLSCYQVNTIPKQQKNQLSQDILKDNVLQNIKKNSSCNLFTNQEKQFSKNNSESIFQKGQSQKTLSYIEYLNKNNLKQEQSIKNLNNNQNNIVNNNNIPSLTATNKKSKFYNFPTLGSTKAQNNNYNNNNVNNPQSQQFFINKNSKNTNYLNYYNMQNHPEQQLTYLQNLLQKNKNQQKEQPQNICNYNNNDQNQPFALSDNDNYSNNIQNLNKNQFSNENESLLLQHKFSIEQNANDISQDNERPQTPCFQPLMKNQNITNSDKINNLNKDNSQQIYNQNLQQRIKLKNSISQPNNIRTKYFQNIQNNMVKQNQLNNNNGINTNKNSFLNINKLQQFNKKCDTEANILQQNSQDNQQTNNSSNFSQNDSSNNFNKYNFDQGNNNNDNNNIEIFNFQDQNKIFNNFSSQQKKQISQIDSIQCSYTIDNEFVSQNMSIQESFNNLDYSFL</sequence>
<evidence type="ECO:0000256" key="1">
    <source>
        <dbReference type="SAM" id="MobiDB-lite"/>
    </source>
</evidence>
<proteinExistence type="predicted"/>
<dbReference type="InParanoid" id="A0A0V0QDR3"/>
<evidence type="ECO:0000313" key="3">
    <source>
        <dbReference type="Proteomes" id="UP000054937"/>
    </source>
</evidence>
<protein>
    <submittedName>
        <fullName evidence="2">Cyclic nucleotide-binding protein</fullName>
    </submittedName>
</protein>
<evidence type="ECO:0000313" key="2">
    <source>
        <dbReference type="EMBL" id="KRX00340.1"/>
    </source>
</evidence>
<keyword evidence="3" id="KW-1185">Reference proteome</keyword>
<dbReference type="InterPro" id="IPR018490">
    <property type="entry name" value="cNMP-bd_dom_sf"/>
</dbReference>
<dbReference type="EMBL" id="LDAU01000194">
    <property type="protein sequence ID" value="KRX00340.1"/>
    <property type="molecule type" value="Genomic_DNA"/>
</dbReference>
<feature type="region of interest" description="Disordered" evidence="1">
    <location>
        <begin position="450"/>
        <end position="479"/>
    </location>
</feature>
<dbReference type="SUPFAM" id="SSF51206">
    <property type="entry name" value="cAMP-binding domain-like"/>
    <property type="match status" value="1"/>
</dbReference>
<comment type="caution">
    <text evidence="2">The sequence shown here is derived from an EMBL/GenBank/DDBJ whole genome shotgun (WGS) entry which is preliminary data.</text>
</comment>
<dbReference type="OMA" id="ESHISHN"/>
<accession>A0A0V0QDR3</accession>
<organism evidence="2 3">
    <name type="scientific">Pseudocohnilembus persalinus</name>
    <name type="common">Ciliate</name>
    <dbReference type="NCBI Taxonomy" id="266149"/>
    <lineage>
        <taxon>Eukaryota</taxon>
        <taxon>Sar</taxon>
        <taxon>Alveolata</taxon>
        <taxon>Ciliophora</taxon>
        <taxon>Intramacronucleata</taxon>
        <taxon>Oligohymenophorea</taxon>
        <taxon>Scuticociliatia</taxon>
        <taxon>Philasterida</taxon>
        <taxon>Pseudocohnilembidae</taxon>
        <taxon>Pseudocohnilembus</taxon>
    </lineage>
</organism>
<feature type="region of interest" description="Disordered" evidence="1">
    <location>
        <begin position="627"/>
        <end position="666"/>
    </location>
</feature>
<reference evidence="2 3" key="1">
    <citation type="journal article" date="2015" name="Sci. Rep.">
        <title>Genome of the facultative scuticociliatosis pathogen Pseudocohnilembus persalinus provides insight into its virulence through horizontal gene transfer.</title>
        <authorList>
            <person name="Xiong J."/>
            <person name="Wang G."/>
            <person name="Cheng J."/>
            <person name="Tian M."/>
            <person name="Pan X."/>
            <person name="Warren A."/>
            <person name="Jiang C."/>
            <person name="Yuan D."/>
            <person name="Miao W."/>
        </authorList>
    </citation>
    <scope>NUCLEOTIDE SEQUENCE [LARGE SCALE GENOMIC DNA]</scope>
    <source>
        <strain evidence="2">36N120E</strain>
    </source>
</reference>
<dbReference type="AlphaFoldDB" id="A0A0V0QDR3"/>
<gene>
    <name evidence="2" type="ORF">PPERSA_10839</name>
</gene>
<dbReference type="Proteomes" id="UP000054937">
    <property type="component" value="Unassembled WGS sequence"/>
</dbReference>